<sequence>MHNETYESFCKKHDCPCCKKCLQNHDVYKGLTDIDNIIHDVKSSSAFLKIEHIHDIVREVAENIKRLITKREQNLATFTKKRSEIEMGVNGIRKMINDYLDKIQDEMLKELKATEEKESSKIRQLINSLKQKEEEISELQDNIASIKKYDSELQTFLTMKQMEEDIKKKITFNQLLKVTLVKKLISELQNPISDI</sequence>
<dbReference type="EMBL" id="CAJPWZ010001960">
    <property type="protein sequence ID" value="CAG2227304.1"/>
    <property type="molecule type" value="Genomic_DNA"/>
</dbReference>
<protein>
    <submittedName>
        <fullName evidence="2">Uncharacterized protein</fullName>
    </submittedName>
</protein>
<reference evidence="2" key="1">
    <citation type="submission" date="2021-03" db="EMBL/GenBank/DDBJ databases">
        <authorList>
            <person name="Bekaert M."/>
        </authorList>
    </citation>
    <scope>NUCLEOTIDE SEQUENCE</scope>
</reference>
<gene>
    <name evidence="2" type="ORF">MEDL_40341</name>
</gene>
<dbReference type="AlphaFoldDB" id="A0A8S3TA87"/>
<dbReference type="OrthoDB" id="6144944at2759"/>
<evidence type="ECO:0000256" key="1">
    <source>
        <dbReference type="SAM" id="Coils"/>
    </source>
</evidence>
<proteinExistence type="predicted"/>
<accession>A0A8S3TA87</accession>
<feature type="coiled-coil region" evidence="1">
    <location>
        <begin position="108"/>
        <end position="149"/>
    </location>
</feature>
<evidence type="ECO:0000313" key="2">
    <source>
        <dbReference type="EMBL" id="CAG2227304.1"/>
    </source>
</evidence>
<dbReference type="Proteomes" id="UP000683360">
    <property type="component" value="Unassembled WGS sequence"/>
</dbReference>
<keyword evidence="1" id="KW-0175">Coiled coil</keyword>
<keyword evidence="3" id="KW-1185">Reference proteome</keyword>
<name>A0A8S3TA87_MYTED</name>
<organism evidence="2 3">
    <name type="scientific">Mytilus edulis</name>
    <name type="common">Blue mussel</name>
    <dbReference type="NCBI Taxonomy" id="6550"/>
    <lineage>
        <taxon>Eukaryota</taxon>
        <taxon>Metazoa</taxon>
        <taxon>Spiralia</taxon>
        <taxon>Lophotrochozoa</taxon>
        <taxon>Mollusca</taxon>
        <taxon>Bivalvia</taxon>
        <taxon>Autobranchia</taxon>
        <taxon>Pteriomorphia</taxon>
        <taxon>Mytilida</taxon>
        <taxon>Mytiloidea</taxon>
        <taxon>Mytilidae</taxon>
        <taxon>Mytilinae</taxon>
        <taxon>Mytilus</taxon>
    </lineage>
</organism>
<evidence type="ECO:0000313" key="3">
    <source>
        <dbReference type="Proteomes" id="UP000683360"/>
    </source>
</evidence>
<comment type="caution">
    <text evidence="2">The sequence shown here is derived from an EMBL/GenBank/DDBJ whole genome shotgun (WGS) entry which is preliminary data.</text>
</comment>